<accession>A0A6M1T5N0</accession>
<proteinExistence type="predicted"/>
<feature type="transmembrane region" description="Helical" evidence="1">
    <location>
        <begin position="6"/>
        <end position="32"/>
    </location>
</feature>
<comment type="caution">
    <text evidence="2">The sequence shown here is derived from an EMBL/GenBank/DDBJ whole genome shotgun (WGS) entry which is preliminary data.</text>
</comment>
<dbReference type="AlphaFoldDB" id="A0A6M1T5N0"/>
<feature type="transmembrane region" description="Helical" evidence="1">
    <location>
        <begin position="117"/>
        <end position="138"/>
    </location>
</feature>
<gene>
    <name evidence="2" type="ORF">G3569_06280</name>
</gene>
<feature type="transmembrane region" description="Helical" evidence="1">
    <location>
        <begin position="84"/>
        <end position="105"/>
    </location>
</feature>
<dbReference type="EMBL" id="JAALLS010000006">
    <property type="protein sequence ID" value="NGP87953.1"/>
    <property type="molecule type" value="Genomic_DNA"/>
</dbReference>
<name>A0A6M1T5N0_9BACT</name>
<sequence length="139" mass="15358">MEFSNINFWAVLAATLSTFLVGWLWYGPLFGAAWMEAVGMNKEGLQEENMAKIFGLAFVFEGIMALNLALFLTGSPEAAAKVTAASGAFYGFLTGFGWIFFALAVNSLYERRSWKYICINGGYWSVAFTIMGLIIGSWK</sequence>
<keyword evidence="3" id="KW-1185">Reference proteome</keyword>
<keyword evidence="1" id="KW-0812">Transmembrane</keyword>
<keyword evidence="1" id="KW-1133">Transmembrane helix</keyword>
<dbReference type="RefSeq" id="WP_165267191.1">
    <property type="nucleotide sequence ID" value="NZ_JAALLS010000006.1"/>
</dbReference>
<feature type="transmembrane region" description="Helical" evidence="1">
    <location>
        <begin position="53"/>
        <end position="72"/>
    </location>
</feature>
<evidence type="ECO:0000256" key="1">
    <source>
        <dbReference type="SAM" id="Phobius"/>
    </source>
</evidence>
<reference evidence="2 3" key="1">
    <citation type="submission" date="2020-02" db="EMBL/GenBank/DDBJ databases">
        <title>Aliifodinibius halophilus 2W32, complete genome.</title>
        <authorList>
            <person name="Li Y."/>
            <person name="Wu S."/>
        </authorList>
    </citation>
    <scope>NUCLEOTIDE SEQUENCE [LARGE SCALE GENOMIC DNA]</scope>
    <source>
        <strain evidence="2 3">2W32</strain>
    </source>
</reference>
<protein>
    <submittedName>
        <fullName evidence="2">DUF1761 domain-containing protein</fullName>
    </submittedName>
</protein>
<keyword evidence="1" id="KW-0472">Membrane</keyword>
<evidence type="ECO:0000313" key="3">
    <source>
        <dbReference type="Proteomes" id="UP000479132"/>
    </source>
</evidence>
<dbReference type="Pfam" id="PF08570">
    <property type="entry name" value="DUF1761"/>
    <property type="match status" value="1"/>
</dbReference>
<dbReference type="Proteomes" id="UP000479132">
    <property type="component" value="Unassembled WGS sequence"/>
</dbReference>
<dbReference type="InterPro" id="IPR013879">
    <property type="entry name" value="DUF1761"/>
</dbReference>
<organism evidence="2 3">
    <name type="scientific">Fodinibius halophilus</name>
    <dbReference type="NCBI Taxonomy" id="1736908"/>
    <lineage>
        <taxon>Bacteria</taxon>
        <taxon>Pseudomonadati</taxon>
        <taxon>Balneolota</taxon>
        <taxon>Balneolia</taxon>
        <taxon>Balneolales</taxon>
        <taxon>Balneolaceae</taxon>
        <taxon>Fodinibius</taxon>
    </lineage>
</organism>
<evidence type="ECO:0000313" key="2">
    <source>
        <dbReference type="EMBL" id="NGP87953.1"/>
    </source>
</evidence>